<accession>A0A0A0L211</accession>
<evidence type="ECO:0008006" key="10">
    <source>
        <dbReference type="Google" id="ProtNLM"/>
    </source>
</evidence>
<evidence type="ECO:0000313" key="8">
    <source>
        <dbReference type="EMBL" id="KGN54632.1"/>
    </source>
</evidence>
<protein>
    <recommendedName>
        <fullName evidence="10">Serine-threonine/tyrosine-protein kinase catalytic domain-containing protein</fullName>
    </recommendedName>
</protein>
<evidence type="ECO:0000256" key="3">
    <source>
        <dbReference type="ARBA" id="ARBA00022692"/>
    </source>
</evidence>
<dbReference type="PANTHER" id="PTHR27009">
    <property type="entry name" value="RUST RESISTANCE KINASE LR10-RELATED"/>
    <property type="match status" value="1"/>
</dbReference>
<comment type="subcellular location">
    <subcellularLocation>
        <location evidence="1">Membrane</location>
        <topology evidence="1">Single-pass type I membrane protein</topology>
    </subcellularLocation>
</comment>
<dbReference type="GO" id="GO:0016020">
    <property type="term" value="C:membrane"/>
    <property type="evidence" value="ECO:0007669"/>
    <property type="project" value="UniProtKB-SubCell"/>
</dbReference>
<dbReference type="Gramene" id="KGN54632">
    <property type="protein sequence ID" value="KGN54632"/>
    <property type="gene ID" value="Csa_4G410850"/>
</dbReference>
<sequence>MSKSIRMRQSLMEEEEEEMEKKMTMIGLWCIQTSPIDRPTMSRVLEMLEGSIHSLQMPPRPLLVAPNMATQQSTSESLSYI</sequence>
<reference evidence="8 9" key="2">
    <citation type="journal article" date="2009" name="PLoS ONE">
        <title>An integrated genetic and cytogenetic map of the cucumber genome.</title>
        <authorList>
            <person name="Ren Y."/>
            <person name="Zhang Z."/>
            <person name="Liu J."/>
            <person name="Staub J.E."/>
            <person name="Han Y."/>
            <person name="Cheng Z."/>
            <person name="Li X."/>
            <person name="Lu J."/>
            <person name="Miao H."/>
            <person name="Kang H."/>
            <person name="Xie B."/>
            <person name="Gu X."/>
            <person name="Wang X."/>
            <person name="Du Y."/>
            <person name="Jin W."/>
            <person name="Huang S."/>
        </authorList>
    </citation>
    <scope>NUCLEOTIDE SEQUENCE [LARGE SCALE GENOMIC DNA]</scope>
    <source>
        <strain evidence="9">cv. 9930</strain>
    </source>
</reference>
<dbReference type="Proteomes" id="UP000029981">
    <property type="component" value="Chromosome 4"/>
</dbReference>
<keyword evidence="7" id="KW-0325">Glycoprotein</keyword>
<dbReference type="EMBL" id="CM002925">
    <property type="protein sequence ID" value="KGN54632.1"/>
    <property type="molecule type" value="Genomic_DNA"/>
</dbReference>
<evidence type="ECO:0000256" key="5">
    <source>
        <dbReference type="ARBA" id="ARBA00022989"/>
    </source>
</evidence>
<evidence type="ECO:0000256" key="6">
    <source>
        <dbReference type="ARBA" id="ARBA00023136"/>
    </source>
</evidence>
<reference evidence="8 9" key="3">
    <citation type="journal article" date="2010" name="BMC Genomics">
        <title>Transcriptome sequencing and comparative analysis of cucumber flowers with different sex types.</title>
        <authorList>
            <person name="Guo S."/>
            <person name="Zheng Y."/>
            <person name="Joung J.G."/>
            <person name="Liu S."/>
            <person name="Zhang Z."/>
            <person name="Crasta O.R."/>
            <person name="Sobral B.W."/>
            <person name="Xu Y."/>
            <person name="Huang S."/>
            <person name="Fei Z."/>
        </authorList>
    </citation>
    <scope>NUCLEOTIDE SEQUENCE [LARGE SCALE GENOMIC DNA]</scope>
    <source>
        <strain evidence="9">cv. 9930</strain>
    </source>
</reference>
<reference evidence="8 9" key="4">
    <citation type="journal article" date="2011" name="BMC Genomics">
        <title>RNA-Seq improves annotation of protein-coding genes in the cucumber genome.</title>
        <authorList>
            <person name="Li Z."/>
            <person name="Zhang Z."/>
            <person name="Yan P."/>
            <person name="Huang S."/>
            <person name="Fei Z."/>
            <person name="Lin K."/>
        </authorList>
    </citation>
    <scope>NUCLEOTIDE SEQUENCE [LARGE SCALE GENOMIC DNA]</scope>
    <source>
        <strain evidence="9">cv. 9930</strain>
    </source>
</reference>
<keyword evidence="3" id="KW-0812">Transmembrane</keyword>
<evidence type="ECO:0000256" key="1">
    <source>
        <dbReference type="ARBA" id="ARBA00004479"/>
    </source>
</evidence>
<gene>
    <name evidence="8" type="ORF">Csa_4G410850</name>
</gene>
<keyword evidence="9" id="KW-1185">Reference proteome</keyword>
<dbReference type="OMA" id="SIHSLQM"/>
<keyword evidence="6" id="KW-0472">Membrane</keyword>
<evidence type="ECO:0000256" key="2">
    <source>
        <dbReference type="ARBA" id="ARBA00022527"/>
    </source>
</evidence>
<keyword evidence="5" id="KW-1133">Transmembrane helix</keyword>
<dbReference type="GO" id="GO:0004674">
    <property type="term" value="F:protein serine/threonine kinase activity"/>
    <property type="evidence" value="ECO:0007669"/>
    <property type="project" value="UniProtKB-KW"/>
</dbReference>
<organism evidence="8 9">
    <name type="scientific">Cucumis sativus</name>
    <name type="common">Cucumber</name>
    <dbReference type="NCBI Taxonomy" id="3659"/>
    <lineage>
        <taxon>Eukaryota</taxon>
        <taxon>Viridiplantae</taxon>
        <taxon>Streptophyta</taxon>
        <taxon>Embryophyta</taxon>
        <taxon>Tracheophyta</taxon>
        <taxon>Spermatophyta</taxon>
        <taxon>Magnoliopsida</taxon>
        <taxon>eudicotyledons</taxon>
        <taxon>Gunneridae</taxon>
        <taxon>Pentapetalae</taxon>
        <taxon>rosids</taxon>
        <taxon>fabids</taxon>
        <taxon>Cucurbitales</taxon>
        <taxon>Cucurbitaceae</taxon>
        <taxon>Benincaseae</taxon>
        <taxon>Cucumis</taxon>
    </lineage>
</organism>
<keyword evidence="4" id="KW-0732">Signal</keyword>
<dbReference type="InterPro" id="IPR011009">
    <property type="entry name" value="Kinase-like_dom_sf"/>
</dbReference>
<evidence type="ECO:0000256" key="7">
    <source>
        <dbReference type="ARBA" id="ARBA00023180"/>
    </source>
</evidence>
<dbReference type="AlphaFoldDB" id="A0A0A0L211"/>
<dbReference type="InterPro" id="IPR045874">
    <property type="entry name" value="LRK10/LRL21-25-like"/>
</dbReference>
<dbReference type="SUPFAM" id="SSF56112">
    <property type="entry name" value="Protein kinase-like (PK-like)"/>
    <property type="match status" value="1"/>
</dbReference>
<keyword evidence="2" id="KW-0808">Transferase</keyword>
<dbReference type="STRING" id="3659.A0A0A0L211"/>
<proteinExistence type="predicted"/>
<evidence type="ECO:0000256" key="4">
    <source>
        <dbReference type="ARBA" id="ARBA00022729"/>
    </source>
</evidence>
<dbReference type="eggNOG" id="KOG1187">
    <property type="taxonomic scope" value="Eukaryota"/>
</dbReference>
<keyword evidence="2" id="KW-0418">Kinase</keyword>
<dbReference type="Gene3D" id="1.10.510.10">
    <property type="entry name" value="Transferase(Phosphotransferase) domain 1"/>
    <property type="match status" value="1"/>
</dbReference>
<evidence type="ECO:0000313" key="9">
    <source>
        <dbReference type="Proteomes" id="UP000029981"/>
    </source>
</evidence>
<name>A0A0A0L211_CUCSA</name>
<reference evidence="8 9" key="1">
    <citation type="journal article" date="2009" name="Nat. Genet.">
        <title>The genome of the cucumber, Cucumis sativus L.</title>
        <authorList>
            <person name="Huang S."/>
            <person name="Li R."/>
            <person name="Zhang Z."/>
            <person name="Li L."/>
            <person name="Gu X."/>
            <person name="Fan W."/>
            <person name="Lucas W.J."/>
            <person name="Wang X."/>
            <person name="Xie B."/>
            <person name="Ni P."/>
            <person name="Ren Y."/>
            <person name="Zhu H."/>
            <person name="Li J."/>
            <person name="Lin K."/>
            <person name="Jin W."/>
            <person name="Fei Z."/>
            <person name="Li G."/>
            <person name="Staub J."/>
            <person name="Kilian A."/>
            <person name="van der Vossen E.A."/>
            <person name="Wu Y."/>
            <person name="Guo J."/>
            <person name="He J."/>
            <person name="Jia Z."/>
            <person name="Ren Y."/>
            <person name="Tian G."/>
            <person name="Lu Y."/>
            <person name="Ruan J."/>
            <person name="Qian W."/>
            <person name="Wang M."/>
            <person name="Huang Q."/>
            <person name="Li B."/>
            <person name="Xuan Z."/>
            <person name="Cao J."/>
            <person name="Asan"/>
            <person name="Wu Z."/>
            <person name="Zhang J."/>
            <person name="Cai Q."/>
            <person name="Bai Y."/>
            <person name="Zhao B."/>
            <person name="Han Y."/>
            <person name="Li Y."/>
            <person name="Li X."/>
            <person name="Wang S."/>
            <person name="Shi Q."/>
            <person name="Liu S."/>
            <person name="Cho W.K."/>
            <person name="Kim J.Y."/>
            <person name="Xu Y."/>
            <person name="Heller-Uszynska K."/>
            <person name="Miao H."/>
            <person name="Cheng Z."/>
            <person name="Zhang S."/>
            <person name="Wu J."/>
            <person name="Yang Y."/>
            <person name="Kang H."/>
            <person name="Li M."/>
            <person name="Liang H."/>
            <person name="Ren X."/>
            <person name="Shi Z."/>
            <person name="Wen M."/>
            <person name="Jian M."/>
            <person name="Yang H."/>
            <person name="Zhang G."/>
            <person name="Yang Z."/>
            <person name="Chen R."/>
            <person name="Liu S."/>
            <person name="Li J."/>
            <person name="Ma L."/>
            <person name="Liu H."/>
            <person name="Zhou Y."/>
            <person name="Zhao J."/>
            <person name="Fang X."/>
            <person name="Li G."/>
            <person name="Fang L."/>
            <person name="Li Y."/>
            <person name="Liu D."/>
            <person name="Zheng H."/>
            <person name="Zhang Y."/>
            <person name="Qin N."/>
            <person name="Li Z."/>
            <person name="Yang G."/>
            <person name="Yang S."/>
            <person name="Bolund L."/>
            <person name="Kristiansen K."/>
            <person name="Zheng H."/>
            <person name="Li S."/>
            <person name="Zhang X."/>
            <person name="Yang H."/>
            <person name="Wang J."/>
            <person name="Sun R."/>
            <person name="Zhang B."/>
            <person name="Jiang S."/>
            <person name="Wang J."/>
            <person name="Du Y."/>
            <person name="Li S."/>
        </authorList>
    </citation>
    <scope>NUCLEOTIDE SEQUENCE [LARGE SCALE GENOMIC DNA]</scope>
    <source>
        <strain evidence="9">cv. 9930</strain>
    </source>
</reference>
<keyword evidence="2" id="KW-0723">Serine/threonine-protein kinase</keyword>